<proteinExistence type="predicted"/>
<dbReference type="EMBL" id="KL596730">
    <property type="protein sequence ID" value="KER27157.1"/>
    <property type="molecule type" value="Genomic_DNA"/>
</dbReference>
<protein>
    <submittedName>
        <fullName evidence="1">Uncharacterized protein</fullName>
    </submittedName>
</protein>
<dbReference type="GeneID" id="20319950"/>
<accession>A0A074ZN62</accession>
<dbReference type="CTD" id="20319950"/>
<gene>
    <name evidence="1" type="ORF">T265_05768</name>
</gene>
<reference evidence="1 2" key="1">
    <citation type="submission" date="2013-11" db="EMBL/GenBank/DDBJ databases">
        <title>Opisthorchis viverrini - life in the bile duct.</title>
        <authorList>
            <person name="Young N.D."/>
            <person name="Nagarajan N."/>
            <person name="Lin S.J."/>
            <person name="Korhonen P.K."/>
            <person name="Jex A.R."/>
            <person name="Hall R.S."/>
            <person name="Safavi-Hemami H."/>
            <person name="Kaewkong W."/>
            <person name="Bertrand D."/>
            <person name="Gao S."/>
            <person name="Seet Q."/>
            <person name="Wongkham S."/>
            <person name="Teh B.T."/>
            <person name="Wongkham C."/>
            <person name="Intapan P.M."/>
            <person name="Maleewong W."/>
            <person name="Yang X."/>
            <person name="Hu M."/>
            <person name="Wang Z."/>
            <person name="Hofmann A."/>
            <person name="Sternberg P.W."/>
            <person name="Tan P."/>
            <person name="Wang J."/>
            <person name="Gasser R.B."/>
        </authorList>
    </citation>
    <scope>NUCLEOTIDE SEQUENCE [LARGE SCALE GENOMIC DNA]</scope>
</reference>
<dbReference type="KEGG" id="ovi:T265_05768"/>
<evidence type="ECO:0000313" key="1">
    <source>
        <dbReference type="EMBL" id="KER27157.1"/>
    </source>
</evidence>
<evidence type="ECO:0000313" key="2">
    <source>
        <dbReference type="Proteomes" id="UP000054324"/>
    </source>
</evidence>
<sequence>MTVHCMGNSASYGSHISKWISGSPVELSTRCMSQKRVSTTQEDTCLLGERTVNEQTTNDYTFIHSRKVSYVDDYWSYRDCDSERSDLTLIRAVPAAPRNPSKTPPFPKLLKMEVLKHTQQRRIMANVIEINSKAIEVRPEKSPDSPGNGCSN</sequence>
<organism evidence="1 2">
    <name type="scientific">Opisthorchis viverrini</name>
    <name type="common">Southeast Asian liver fluke</name>
    <dbReference type="NCBI Taxonomy" id="6198"/>
    <lineage>
        <taxon>Eukaryota</taxon>
        <taxon>Metazoa</taxon>
        <taxon>Spiralia</taxon>
        <taxon>Lophotrochozoa</taxon>
        <taxon>Platyhelminthes</taxon>
        <taxon>Trematoda</taxon>
        <taxon>Digenea</taxon>
        <taxon>Opisthorchiida</taxon>
        <taxon>Opisthorchiata</taxon>
        <taxon>Opisthorchiidae</taxon>
        <taxon>Opisthorchis</taxon>
    </lineage>
</organism>
<dbReference type="Proteomes" id="UP000054324">
    <property type="component" value="Unassembled WGS sequence"/>
</dbReference>
<dbReference type="AlphaFoldDB" id="A0A074ZN62"/>
<name>A0A074ZN62_OPIVI</name>
<dbReference type="RefSeq" id="XP_009169112.1">
    <property type="nucleotide sequence ID" value="XM_009170848.1"/>
</dbReference>
<keyword evidence="2" id="KW-1185">Reference proteome</keyword>